<sequence length="310" mass="32293">MTDDEELIQMKAAAFATPGGPEVLQVMEIETPHAGPGEVRVRVKAAGVQPYDAAVRAGWTPQGVTGDLPRVPGNEFAGIVDQVGPGVTGFAEGDEVLGFSLLNSYAEYIVVGADQVAPKPAKVPWEVAGGLTAGVQTAELALDGIGLRDGETLLVHGASGSVGTAAVQIARRRGAKVIGTGRAENHDHLRSLGAIPVVYGEGLADRVRALGQIDAVLDGAGGQALEVSLELVKDRSRIITLVEHGRAAELGIKVVNAGRTAERLGRYAALIAEGAFTFPVRRTYRLDQAADAHREIETGHGRGKVVILVS</sequence>
<evidence type="ECO:0000256" key="1">
    <source>
        <dbReference type="ARBA" id="ARBA00022857"/>
    </source>
</evidence>
<dbReference type="PANTHER" id="PTHR44154">
    <property type="entry name" value="QUINONE OXIDOREDUCTASE"/>
    <property type="match status" value="1"/>
</dbReference>
<accession>A0ABR9KRN1</accession>
<dbReference type="Pfam" id="PF08240">
    <property type="entry name" value="ADH_N"/>
    <property type="match status" value="1"/>
</dbReference>
<dbReference type="CDD" id="cd05289">
    <property type="entry name" value="MDR_like_2"/>
    <property type="match status" value="1"/>
</dbReference>
<dbReference type="SUPFAM" id="SSF50129">
    <property type="entry name" value="GroES-like"/>
    <property type="match status" value="1"/>
</dbReference>
<dbReference type="InterPro" id="IPR036291">
    <property type="entry name" value="NAD(P)-bd_dom_sf"/>
</dbReference>
<dbReference type="EMBL" id="JADBEF010000001">
    <property type="protein sequence ID" value="MBE1564253.1"/>
    <property type="molecule type" value="Genomic_DNA"/>
</dbReference>
<dbReference type="InterPro" id="IPR051603">
    <property type="entry name" value="Zinc-ADH_QOR/CCCR"/>
</dbReference>
<keyword evidence="4" id="KW-1185">Reference proteome</keyword>
<feature type="domain" description="Enoyl reductase (ER)" evidence="2">
    <location>
        <begin position="19"/>
        <end position="307"/>
    </location>
</feature>
<dbReference type="RefSeq" id="WP_318782188.1">
    <property type="nucleotide sequence ID" value="NZ_BAAASY010000008.1"/>
</dbReference>
<evidence type="ECO:0000313" key="3">
    <source>
        <dbReference type="EMBL" id="MBE1564253.1"/>
    </source>
</evidence>
<dbReference type="SUPFAM" id="SSF51735">
    <property type="entry name" value="NAD(P)-binding Rossmann-fold domains"/>
    <property type="match status" value="1"/>
</dbReference>
<evidence type="ECO:0000313" key="4">
    <source>
        <dbReference type="Proteomes" id="UP000661607"/>
    </source>
</evidence>
<comment type="caution">
    <text evidence="3">The sequence shown here is derived from an EMBL/GenBank/DDBJ whole genome shotgun (WGS) entry which is preliminary data.</text>
</comment>
<gene>
    <name evidence="3" type="ORF">H4W81_007032</name>
</gene>
<evidence type="ECO:0000259" key="2">
    <source>
        <dbReference type="SMART" id="SM00829"/>
    </source>
</evidence>
<organism evidence="3 4">
    <name type="scientific">Nonomuraea africana</name>
    <dbReference type="NCBI Taxonomy" id="46171"/>
    <lineage>
        <taxon>Bacteria</taxon>
        <taxon>Bacillati</taxon>
        <taxon>Actinomycetota</taxon>
        <taxon>Actinomycetes</taxon>
        <taxon>Streptosporangiales</taxon>
        <taxon>Streptosporangiaceae</taxon>
        <taxon>Nonomuraea</taxon>
    </lineage>
</organism>
<protein>
    <submittedName>
        <fullName evidence="3">NADPH:quinone reductase-like Zn-dependent oxidoreductase</fullName>
    </submittedName>
</protein>
<name>A0ABR9KRN1_9ACTN</name>
<dbReference type="InterPro" id="IPR011032">
    <property type="entry name" value="GroES-like_sf"/>
</dbReference>
<dbReference type="PANTHER" id="PTHR44154:SF1">
    <property type="entry name" value="QUINONE OXIDOREDUCTASE"/>
    <property type="match status" value="1"/>
</dbReference>
<proteinExistence type="predicted"/>
<dbReference type="InterPro" id="IPR020843">
    <property type="entry name" value="ER"/>
</dbReference>
<dbReference type="Gene3D" id="3.90.180.10">
    <property type="entry name" value="Medium-chain alcohol dehydrogenases, catalytic domain"/>
    <property type="match status" value="1"/>
</dbReference>
<keyword evidence="1" id="KW-0521">NADP</keyword>
<dbReference type="SMART" id="SM00829">
    <property type="entry name" value="PKS_ER"/>
    <property type="match status" value="1"/>
</dbReference>
<dbReference type="Proteomes" id="UP000661607">
    <property type="component" value="Unassembled WGS sequence"/>
</dbReference>
<reference evidence="3 4" key="1">
    <citation type="submission" date="2020-10" db="EMBL/GenBank/DDBJ databases">
        <title>Sequencing the genomes of 1000 actinobacteria strains.</title>
        <authorList>
            <person name="Klenk H.-P."/>
        </authorList>
    </citation>
    <scope>NUCLEOTIDE SEQUENCE [LARGE SCALE GENOMIC DNA]</scope>
    <source>
        <strain evidence="3 4">DSM 43748</strain>
    </source>
</reference>
<dbReference type="Pfam" id="PF13602">
    <property type="entry name" value="ADH_zinc_N_2"/>
    <property type="match status" value="1"/>
</dbReference>
<dbReference type="Gene3D" id="3.40.50.720">
    <property type="entry name" value="NAD(P)-binding Rossmann-like Domain"/>
    <property type="match status" value="1"/>
</dbReference>
<dbReference type="InterPro" id="IPR013154">
    <property type="entry name" value="ADH-like_N"/>
</dbReference>